<dbReference type="Pfam" id="PF12833">
    <property type="entry name" value="HTH_18"/>
    <property type="match status" value="1"/>
</dbReference>
<dbReference type="SMART" id="SM00342">
    <property type="entry name" value="HTH_ARAC"/>
    <property type="match status" value="1"/>
</dbReference>
<protein>
    <submittedName>
        <fullName evidence="5">Helix-turn-helix domain-containing protein</fullName>
    </submittedName>
</protein>
<evidence type="ECO:0000256" key="3">
    <source>
        <dbReference type="ARBA" id="ARBA00023163"/>
    </source>
</evidence>
<evidence type="ECO:0000313" key="6">
    <source>
        <dbReference type="Proteomes" id="UP001597353"/>
    </source>
</evidence>
<reference evidence="6" key="1">
    <citation type="journal article" date="2019" name="Int. J. Syst. Evol. Microbiol.">
        <title>The Global Catalogue of Microorganisms (GCM) 10K type strain sequencing project: providing services to taxonomists for standard genome sequencing and annotation.</title>
        <authorList>
            <consortium name="The Broad Institute Genomics Platform"/>
            <consortium name="The Broad Institute Genome Sequencing Center for Infectious Disease"/>
            <person name="Wu L."/>
            <person name="Ma J."/>
        </authorList>
    </citation>
    <scope>NUCLEOTIDE SEQUENCE [LARGE SCALE GENOMIC DNA]</scope>
    <source>
        <strain evidence="6">CGMCC 4.7242</strain>
    </source>
</reference>
<accession>A0ABW4RZD7</accession>
<keyword evidence="1" id="KW-0805">Transcription regulation</keyword>
<evidence type="ECO:0000313" key="5">
    <source>
        <dbReference type="EMBL" id="MFD1910695.1"/>
    </source>
</evidence>
<sequence length="303" mass="33572">MTMLPLSASAQWYRQGHCGYNVRSMKSPGSVLDLLEIERPPGSMSRAATPDLLLCQDLQGGAYVSGNWGGGRFNTTSEKGALYLAAPNFAPVSTVDTTHHIRTIAFPVAHWQKIVDEAAGGEFSFESLQLYGGSFHSLAIRTALRNLWRLSDDEGAPSRLLAQAAGCEILAELCRLSGTPFKPVKGGLAPWAERRCTELMRARLSEDISLDELAAEAQLSTFHFARMFKQSVGVPPRVYLTRLRLERACELLEMTDRPVTDIAYEVGYSSNQVLARVFLRHQQTTPSDYRRAMRDPVNSAVRH</sequence>
<evidence type="ECO:0000259" key="4">
    <source>
        <dbReference type="PROSITE" id="PS01124"/>
    </source>
</evidence>
<proteinExistence type="predicted"/>
<feature type="domain" description="HTH araC/xylS-type" evidence="4">
    <location>
        <begin position="194"/>
        <end position="292"/>
    </location>
</feature>
<dbReference type="PANTHER" id="PTHR46796">
    <property type="entry name" value="HTH-TYPE TRANSCRIPTIONAL ACTIVATOR RHAS-RELATED"/>
    <property type="match status" value="1"/>
</dbReference>
<dbReference type="SUPFAM" id="SSF46689">
    <property type="entry name" value="Homeodomain-like"/>
    <property type="match status" value="2"/>
</dbReference>
<dbReference type="Gene3D" id="1.10.10.60">
    <property type="entry name" value="Homeodomain-like"/>
    <property type="match status" value="2"/>
</dbReference>
<gene>
    <name evidence="5" type="ORF">ACFSGJ_00540</name>
</gene>
<organism evidence="5 6">
    <name type="scientific">Halodurantibacterium flavum</name>
    <dbReference type="NCBI Taxonomy" id="1382802"/>
    <lineage>
        <taxon>Bacteria</taxon>
        <taxon>Pseudomonadati</taxon>
        <taxon>Pseudomonadota</taxon>
        <taxon>Alphaproteobacteria</taxon>
        <taxon>Rhodobacterales</taxon>
        <taxon>Paracoccaceae</taxon>
        <taxon>Halodurantibacterium</taxon>
    </lineage>
</organism>
<dbReference type="InterPro" id="IPR018060">
    <property type="entry name" value="HTH_AraC"/>
</dbReference>
<name>A0ABW4RZD7_9RHOB</name>
<dbReference type="PROSITE" id="PS00041">
    <property type="entry name" value="HTH_ARAC_FAMILY_1"/>
    <property type="match status" value="1"/>
</dbReference>
<evidence type="ECO:0000256" key="2">
    <source>
        <dbReference type="ARBA" id="ARBA00023125"/>
    </source>
</evidence>
<keyword evidence="6" id="KW-1185">Reference proteome</keyword>
<evidence type="ECO:0000256" key="1">
    <source>
        <dbReference type="ARBA" id="ARBA00023015"/>
    </source>
</evidence>
<keyword evidence="3" id="KW-0804">Transcription</keyword>
<dbReference type="EMBL" id="JBHUGH010000001">
    <property type="protein sequence ID" value="MFD1910695.1"/>
    <property type="molecule type" value="Genomic_DNA"/>
</dbReference>
<dbReference type="InterPro" id="IPR018062">
    <property type="entry name" value="HTH_AraC-typ_CS"/>
</dbReference>
<dbReference type="PROSITE" id="PS01124">
    <property type="entry name" value="HTH_ARAC_FAMILY_2"/>
    <property type="match status" value="1"/>
</dbReference>
<dbReference type="InterPro" id="IPR009057">
    <property type="entry name" value="Homeodomain-like_sf"/>
</dbReference>
<comment type="caution">
    <text evidence="5">The sequence shown here is derived from an EMBL/GenBank/DDBJ whole genome shotgun (WGS) entry which is preliminary data.</text>
</comment>
<dbReference type="InterPro" id="IPR050204">
    <property type="entry name" value="AraC_XylS_family_regulators"/>
</dbReference>
<dbReference type="Proteomes" id="UP001597353">
    <property type="component" value="Unassembled WGS sequence"/>
</dbReference>
<keyword evidence="2" id="KW-0238">DNA-binding</keyword>